<evidence type="ECO:0000313" key="2">
    <source>
        <dbReference type="EMBL" id="TLS45658.1"/>
    </source>
</evidence>
<sequence length="62" mass="6853">MTPRAAPRPVGTVTRGTNNPNRPRRMAPWRDEVARGDGGQPGLVALRETVIAEARETERAWC</sequence>
<reference evidence="2 3" key="1">
    <citation type="submission" date="2019-05" db="EMBL/GenBank/DDBJ databases">
        <title>Streptomyces sp. NEAU-C151, a novel actinomycete isolated from soil.</title>
        <authorList>
            <person name="Han L."/>
            <person name="Jiang H."/>
        </authorList>
    </citation>
    <scope>NUCLEOTIDE SEQUENCE [LARGE SCALE GENOMIC DNA]</scope>
    <source>
        <strain evidence="2 3">NEAU-C151</strain>
    </source>
</reference>
<organism evidence="2 3">
    <name type="scientific">Streptomyces montanus</name>
    <dbReference type="NCBI Taxonomy" id="2580423"/>
    <lineage>
        <taxon>Bacteria</taxon>
        <taxon>Bacillati</taxon>
        <taxon>Actinomycetota</taxon>
        <taxon>Actinomycetes</taxon>
        <taxon>Kitasatosporales</taxon>
        <taxon>Streptomycetaceae</taxon>
        <taxon>Streptomyces</taxon>
    </lineage>
</organism>
<evidence type="ECO:0000256" key="1">
    <source>
        <dbReference type="SAM" id="MobiDB-lite"/>
    </source>
</evidence>
<feature type="region of interest" description="Disordered" evidence="1">
    <location>
        <begin position="1"/>
        <end position="41"/>
    </location>
</feature>
<comment type="caution">
    <text evidence="2">The sequence shown here is derived from an EMBL/GenBank/DDBJ whole genome shotgun (WGS) entry which is preliminary data.</text>
</comment>
<feature type="compositionally biased region" description="Low complexity" evidence="1">
    <location>
        <begin position="10"/>
        <end position="21"/>
    </location>
</feature>
<accession>A0A5R9FWB9</accession>
<proteinExistence type="predicted"/>
<keyword evidence="3" id="KW-1185">Reference proteome</keyword>
<evidence type="ECO:0000313" key="3">
    <source>
        <dbReference type="Proteomes" id="UP000305906"/>
    </source>
</evidence>
<dbReference type="Proteomes" id="UP000305906">
    <property type="component" value="Unassembled WGS sequence"/>
</dbReference>
<name>A0A5R9FWB9_9ACTN</name>
<protein>
    <submittedName>
        <fullName evidence="2">Uncharacterized protein</fullName>
    </submittedName>
</protein>
<gene>
    <name evidence="2" type="ORF">FE633_12840</name>
</gene>
<dbReference type="EMBL" id="VBZC01000012">
    <property type="protein sequence ID" value="TLS45658.1"/>
    <property type="molecule type" value="Genomic_DNA"/>
</dbReference>
<dbReference type="AlphaFoldDB" id="A0A5R9FWB9"/>